<name>A0A443S9A8_9ACAR</name>
<evidence type="ECO:0000313" key="2">
    <source>
        <dbReference type="EMBL" id="RWS24112.1"/>
    </source>
</evidence>
<organism evidence="2 3">
    <name type="scientific">Leptotrombidium deliense</name>
    <dbReference type="NCBI Taxonomy" id="299467"/>
    <lineage>
        <taxon>Eukaryota</taxon>
        <taxon>Metazoa</taxon>
        <taxon>Ecdysozoa</taxon>
        <taxon>Arthropoda</taxon>
        <taxon>Chelicerata</taxon>
        <taxon>Arachnida</taxon>
        <taxon>Acari</taxon>
        <taxon>Acariformes</taxon>
        <taxon>Trombidiformes</taxon>
        <taxon>Prostigmata</taxon>
        <taxon>Anystina</taxon>
        <taxon>Parasitengona</taxon>
        <taxon>Trombiculoidea</taxon>
        <taxon>Trombiculidae</taxon>
        <taxon>Leptotrombidium</taxon>
    </lineage>
</organism>
<accession>A0A443S9A8</accession>
<reference evidence="2 3" key="1">
    <citation type="journal article" date="2018" name="Gigascience">
        <title>Genomes of trombidid mites reveal novel predicted allergens and laterally-transferred genes associated with secondary metabolism.</title>
        <authorList>
            <person name="Dong X."/>
            <person name="Chaisiri K."/>
            <person name="Xia D."/>
            <person name="Armstrong S.D."/>
            <person name="Fang Y."/>
            <person name="Donnelly M.J."/>
            <person name="Kadowaki T."/>
            <person name="McGarry J.W."/>
            <person name="Darby A.C."/>
            <person name="Makepeace B.L."/>
        </authorList>
    </citation>
    <scope>NUCLEOTIDE SEQUENCE [LARGE SCALE GENOMIC DNA]</scope>
    <source>
        <strain evidence="2">UoL-UT</strain>
    </source>
</reference>
<keyword evidence="1" id="KW-0732">Signal</keyword>
<sequence length="186" mass="21448">MKYLAIFVFVIVSNLVAIQAQHCILYEFHEKAVHTPRKSEIISASCERKGGRVTKYSSVIMNTVGPPVFNVTFHCCLKKECFSDLDCSFNFHCKSGQCKVANCDLSDSLDTVSREDDECIINEDCFFTIPEDHQNWVCVKDAACGVYRNCTKGSRFCKRCPTLYYRDVPKNYFRVKQKKQQQIHQQ</sequence>
<dbReference type="EMBL" id="NCKV01005365">
    <property type="protein sequence ID" value="RWS24112.1"/>
    <property type="molecule type" value="Genomic_DNA"/>
</dbReference>
<comment type="caution">
    <text evidence="2">The sequence shown here is derived from an EMBL/GenBank/DDBJ whole genome shotgun (WGS) entry which is preliminary data.</text>
</comment>
<feature type="chain" id="PRO_5019129177" evidence="1">
    <location>
        <begin position="21"/>
        <end position="186"/>
    </location>
</feature>
<evidence type="ECO:0000256" key="1">
    <source>
        <dbReference type="SAM" id="SignalP"/>
    </source>
</evidence>
<gene>
    <name evidence="2" type="ORF">B4U80_04188</name>
</gene>
<keyword evidence="3" id="KW-1185">Reference proteome</keyword>
<dbReference type="VEuPathDB" id="VectorBase:LDEU007928"/>
<protein>
    <submittedName>
        <fullName evidence="2">Uncharacterized protein</fullName>
    </submittedName>
</protein>
<dbReference type="Proteomes" id="UP000288716">
    <property type="component" value="Unassembled WGS sequence"/>
</dbReference>
<dbReference type="OrthoDB" id="6511664at2759"/>
<evidence type="ECO:0000313" key="3">
    <source>
        <dbReference type="Proteomes" id="UP000288716"/>
    </source>
</evidence>
<feature type="signal peptide" evidence="1">
    <location>
        <begin position="1"/>
        <end position="20"/>
    </location>
</feature>
<proteinExistence type="predicted"/>
<dbReference type="AlphaFoldDB" id="A0A443S9A8"/>